<dbReference type="GO" id="GO:0070536">
    <property type="term" value="P:protein K63-linked deubiquitination"/>
    <property type="evidence" value="ECO:0007669"/>
    <property type="project" value="TreeGrafter"/>
</dbReference>
<dbReference type="CDD" id="cd23525">
    <property type="entry name" value="Abraxas_2_insects"/>
    <property type="match status" value="1"/>
</dbReference>
<dbReference type="InterPro" id="IPR023238">
    <property type="entry name" value="FAM175"/>
</dbReference>
<organism evidence="3 4">
    <name type="scientific">Melipona quadrifasciata</name>
    <dbReference type="NCBI Taxonomy" id="166423"/>
    <lineage>
        <taxon>Eukaryota</taxon>
        <taxon>Metazoa</taxon>
        <taxon>Ecdysozoa</taxon>
        <taxon>Arthropoda</taxon>
        <taxon>Hexapoda</taxon>
        <taxon>Insecta</taxon>
        <taxon>Pterygota</taxon>
        <taxon>Neoptera</taxon>
        <taxon>Endopterygota</taxon>
        <taxon>Hymenoptera</taxon>
        <taxon>Apocrita</taxon>
        <taxon>Aculeata</taxon>
        <taxon>Apoidea</taxon>
        <taxon>Anthophila</taxon>
        <taxon>Apidae</taxon>
        <taxon>Melipona</taxon>
    </lineage>
</organism>
<dbReference type="EMBL" id="KQ435698">
    <property type="protein sequence ID" value="KOX80689.1"/>
    <property type="molecule type" value="Genomic_DNA"/>
</dbReference>
<evidence type="ECO:0000313" key="3">
    <source>
        <dbReference type="EMBL" id="KOX80689.1"/>
    </source>
</evidence>
<dbReference type="PANTHER" id="PTHR31728">
    <property type="entry name" value="ABRAXAS FAMILY MEMBER"/>
    <property type="match status" value="1"/>
</dbReference>
<dbReference type="PANTHER" id="PTHR31728:SF5">
    <property type="entry name" value="OS07G0540200 PROTEIN"/>
    <property type="match status" value="1"/>
</dbReference>
<dbReference type="Proteomes" id="UP000053105">
    <property type="component" value="Unassembled WGS sequence"/>
</dbReference>
<keyword evidence="4" id="KW-1185">Reference proteome</keyword>
<dbReference type="STRING" id="166423.A0A0M9AD46"/>
<dbReference type="Pfam" id="PF22299">
    <property type="entry name" value="BRISC_FAM175B_helical"/>
    <property type="match status" value="1"/>
</dbReference>
<dbReference type="GO" id="GO:0008608">
    <property type="term" value="P:attachment of spindle microtubules to kinetochore"/>
    <property type="evidence" value="ECO:0007669"/>
    <property type="project" value="TreeGrafter"/>
</dbReference>
<dbReference type="OrthoDB" id="6358435at2759"/>
<feature type="region of interest" description="Disordered" evidence="1">
    <location>
        <begin position="386"/>
        <end position="447"/>
    </location>
</feature>
<protein>
    <recommendedName>
        <fullName evidence="2">BRISC complex subunit FAM175B helical domain-containing protein</fullName>
    </recommendedName>
</protein>
<evidence type="ECO:0000256" key="1">
    <source>
        <dbReference type="SAM" id="MobiDB-lite"/>
    </source>
</evidence>
<reference evidence="3 4" key="1">
    <citation type="submission" date="2015-07" db="EMBL/GenBank/DDBJ databases">
        <title>The genome of Melipona quadrifasciata.</title>
        <authorList>
            <person name="Pan H."/>
            <person name="Kapheim K."/>
        </authorList>
    </citation>
    <scope>NUCLEOTIDE SEQUENCE [LARGE SCALE GENOMIC DNA]</scope>
    <source>
        <strain evidence="3">0111107301</strain>
        <tissue evidence="3">Whole body</tissue>
    </source>
</reference>
<feature type="compositionally biased region" description="Polar residues" evidence="1">
    <location>
        <begin position="414"/>
        <end position="430"/>
    </location>
</feature>
<sequence>MADSDFLITILRPALSLLFYENVRSTGDQMGFLLGETVEFVIKSYSDLDNQVETVKIYNNIEAVVTCPLPNSLHNSIGKINKEKLKDFLRDTSKQVVGWFRFRRNVGLVPTFRDKLLHKQFASHFCNENGSKEEFFVTCLLSSSTSSEKGTYKFKHVFLRQNREIFEPVPLRISNLGSNSFAQEGLDYKPTPTKKSSNAPDVFTSFIESLNLDLTKTSAVESAIAIQKAAEEHLSQLIPDLCKSDLEVAELERQIKEFMLNKKKKVNDNSKKKIQITQSCEIEKDEFADGRQKSRKISLSKSESSDDTYQEFRTNKDHSTAISQTMAAHKPKNSATYIDKNIDQTKTRRSSTNIVNSPSQEPQSSNSISEMKVNITENVLSETNVCGVGRGRGKSTHDNSLKKARRTSGPESFEANSVQNASFQTSYNQVTKKKVDPVRKSDATDNH</sequence>
<dbReference type="InterPro" id="IPR055064">
    <property type="entry name" value="BRISC_FAM175B_helical"/>
</dbReference>
<gene>
    <name evidence="3" type="ORF">WN51_01977</name>
</gene>
<dbReference type="PRINTS" id="PR02051">
    <property type="entry name" value="PROTEINF175"/>
</dbReference>
<feature type="domain" description="BRISC complex subunit FAM175B helical" evidence="2">
    <location>
        <begin position="201"/>
        <end position="258"/>
    </location>
</feature>
<name>A0A0M9AD46_9HYME</name>
<feature type="compositionally biased region" description="Basic and acidic residues" evidence="1">
    <location>
        <begin position="433"/>
        <end position="447"/>
    </location>
</feature>
<feature type="compositionally biased region" description="Low complexity" evidence="1">
    <location>
        <begin position="356"/>
        <end position="367"/>
    </location>
</feature>
<dbReference type="GO" id="GO:0090307">
    <property type="term" value="P:mitotic spindle assembly"/>
    <property type="evidence" value="ECO:0007669"/>
    <property type="project" value="TreeGrafter"/>
</dbReference>
<dbReference type="GO" id="GO:0005634">
    <property type="term" value="C:nucleus"/>
    <property type="evidence" value="ECO:0007669"/>
    <property type="project" value="TreeGrafter"/>
</dbReference>
<dbReference type="GO" id="GO:0008017">
    <property type="term" value="F:microtubule binding"/>
    <property type="evidence" value="ECO:0007669"/>
    <property type="project" value="TreeGrafter"/>
</dbReference>
<proteinExistence type="predicted"/>
<evidence type="ECO:0000313" key="4">
    <source>
        <dbReference type="Proteomes" id="UP000053105"/>
    </source>
</evidence>
<feature type="region of interest" description="Disordered" evidence="1">
    <location>
        <begin position="291"/>
        <end position="367"/>
    </location>
</feature>
<accession>A0A0M9AD46</accession>
<dbReference type="Pfam" id="PF21125">
    <property type="entry name" value="MPN_2A_DUB_like"/>
    <property type="match status" value="1"/>
</dbReference>
<evidence type="ECO:0000259" key="2">
    <source>
        <dbReference type="Pfam" id="PF22299"/>
    </source>
</evidence>
<dbReference type="GO" id="GO:0031593">
    <property type="term" value="F:polyubiquitin modification-dependent protein binding"/>
    <property type="evidence" value="ECO:0007669"/>
    <property type="project" value="TreeGrafter"/>
</dbReference>
<dbReference type="AlphaFoldDB" id="A0A0M9AD46"/>